<organism evidence="2 3">
    <name type="scientific">Cognatishimia coralii</name>
    <dbReference type="NCBI Taxonomy" id="3083254"/>
    <lineage>
        <taxon>Bacteria</taxon>
        <taxon>Pseudomonadati</taxon>
        <taxon>Pseudomonadota</taxon>
        <taxon>Alphaproteobacteria</taxon>
        <taxon>Rhodobacterales</taxon>
        <taxon>Paracoccaceae</taxon>
        <taxon>Cognatishimia</taxon>
    </lineage>
</organism>
<gene>
    <name evidence="2" type="ORF">WG622_00300</name>
</gene>
<keyword evidence="1" id="KW-0472">Membrane</keyword>
<comment type="caution">
    <text evidence="2">The sequence shown here is derived from an EMBL/GenBank/DDBJ whole genome shotgun (WGS) entry which is preliminary data.</text>
</comment>
<proteinExistence type="predicted"/>
<dbReference type="Proteomes" id="UP001368270">
    <property type="component" value="Unassembled WGS sequence"/>
</dbReference>
<sequence>MTTDTLLREQDLGYESEDVDAELAFHSEFPQVHLPFQITIGGLTMEGISISLTKALVAGRLPPDLEYQDELVSLRFDFDGFSVTLFADAILSQDVQDPQAPVSVFFTHPTDGHLSPLRYLVNSFIAGDTITLGQLLSTGATHSHVTPHVARKAKGGSLVSWTTVMLALLGLLFGFAAADLVYQRVILTQEARPLVITQDVQTLRATASGQIAMVNPDAAEGEVAYTLITNRGDFLSLRMPCDCASELADGAFAGATVLGGDPILTLLPQDSTPVAHALLSQRGLERYLAGDQAEVVFATGQVVQVALRMDTSKAQPTATIVWPQGAPVPSDGTIARLRFNKLNGRMARSVKSRLSELAALASERN</sequence>
<evidence type="ECO:0000313" key="2">
    <source>
        <dbReference type="EMBL" id="MEJ5216667.1"/>
    </source>
</evidence>
<keyword evidence="1" id="KW-0812">Transmembrane</keyword>
<evidence type="ECO:0000256" key="1">
    <source>
        <dbReference type="SAM" id="Phobius"/>
    </source>
</evidence>
<feature type="transmembrane region" description="Helical" evidence="1">
    <location>
        <begin position="158"/>
        <end position="182"/>
    </location>
</feature>
<reference evidence="2 3" key="1">
    <citation type="submission" date="2024-03" db="EMBL/GenBank/DDBJ databases">
        <title>Cognatishimia coralii sp. nov., a marine bacterium isolated from coral surrounding seawater.</title>
        <authorList>
            <person name="Liu X."/>
            <person name="Liu S."/>
            <person name="Sun H."/>
            <person name="Zhang Y."/>
        </authorList>
    </citation>
    <scope>NUCLEOTIDE SEQUENCE [LARGE SCALE GENOMIC DNA]</scope>
    <source>
        <strain evidence="2 3">D5M38</strain>
    </source>
</reference>
<dbReference type="RefSeq" id="WP_339401757.1">
    <property type="nucleotide sequence ID" value="NZ_JBBGAZ010000001.1"/>
</dbReference>
<accession>A0ABU8QB65</accession>
<protein>
    <submittedName>
        <fullName evidence="2">Uncharacterized protein</fullName>
    </submittedName>
</protein>
<keyword evidence="3" id="KW-1185">Reference proteome</keyword>
<evidence type="ECO:0000313" key="3">
    <source>
        <dbReference type="Proteomes" id="UP001368270"/>
    </source>
</evidence>
<name>A0ABU8QB65_9RHOB</name>
<keyword evidence="1" id="KW-1133">Transmembrane helix</keyword>
<dbReference type="EMBL" id="JBBGAZ010000001">
    <property type="protein sequence ID" value="MEJ5216667.1"/>
    <property type="molecule type" value="Genomic_DNA"/>
</dbReference>